<dbReference type="InterPro" id="IPR050959">
    <property type="entry name" value="MarA-like"/>
</dbReference>
<dbReference type="InterPro" id="IPR010499">
    <property type="entry name" value="AraC_E-bd"/>
</dbReference>
<keyword evidence="1" id="KW-0805">Transcription regulation</keyword>
<protein>
    <submittedName>
        <fullName evidence="5">AraC family transcriptional regulator</fullName>
    </submittedName>
</protein>
<keyword evidence="3" id="KW-0804">Transcription</keyword>
<sequence>MDIMKTFNLAIDYIEDKLTEEIDEREIMKITGYSYPMFSRIFSVISGYSLSEYIRLRKMTKAANELKNSDERVIDIAFKYGYNSQDSFTLAFKNFHMVTPGQVKRGAKYQYFPRIYFSISVQGGNQMDIKIEKKKAFKVAGVKSDVTKGSNFSKVWDELIEKVPREKFDEFGSGQIYGVGYDYLMDEEDSFIYLAGFDVKDERKAKDLGLEILNIPEKEYAILSLKGSMPECIHEGWKYIISYFFPKEGYRHDESPDFEVYGNGNPTSEDYEMELWVPIVRESDYKITS</sequence>
<gene>
    <name evidence="5" type="ORF">BIV18_00545</name>
</gene>
<dbReference type="SMART" id="SM00871">
    <property type="entry name" value="AraC_E_bind"/>
    <property type="match status" value="1"/>
</dbReference>
<dbReference type="Pfam" id="PF12833">
    <property type="entry name" value="HTH_18"/>
    <property type="match status" value="1"/>
</dbReference>
<proteinExistence type="predicted"/>
<reference evidence="5 6" key="1">
    <citation type="journal article" date="2016" name="Appl. Environ. Microbiol.">
        <title>Function and Phylogeny of Bacterial Butyryl Coenzyme A:Acetate Transferases and Their Diversity in the Proximal Colon of Swine.</title>
        <authorList>
            <person name="Trachsel J."/>
            <person name="Bayles D.O."/>
            <person name="Looft T."/>
            <person name="Levine U.Y."/>
            <person name="Allen H.K."/>
        </authorList>
    </citation>
    <scope>NUCLEOTIDE SEQUENCE [LARGE SCALE GENOMIC DNA]</scope>
    <source>
        <strain evidence="5 6">35-6-1</strain>
    </source>
</reference>
<evidence type="ECO:0000313" key="5">
    <source>
        <dbReference type="EMBL" id="OLR64150.1"/>
    </source>
</evidence>
<dbReference type="PROSITE" id="PS01124">
    <property type="entry name" value="HTH_ARAC_FAMILY_2"/>
    <property type="match status" value="1"/>
</dbReference>
<name>A0A1U7LXJ9_9FIRM</name>
<dbReference type="InterPro" id="IPR009057">
    <property type="entry name" value="Homeodomain-like_sf"/>
</dbReference>
<dbReference type="AlphaFoldDB" id="A0A1U7LXJ9"/>
<dbReference type="InterPro" id="IPR029442">
    <property type="entry name" value="GyrI-like"/>
</dbReference>
<dbReference type="Gene3D" id="3.20.80.10">
    <property type="entry name" value="Regulatory factor, effector binding domain"/>
    <property type="match status" value="1"/>
</dbReference>
<evidence type="ECO:0000256" key="3">
    <source>
        <dbReference type="ARBA" id="ARBA00023163"/>
    </source>
</evidence>
<organism evidence="5 6">
    <name type="scientific">Peptoniphilus porci</name>
    <dbReference type="NCBI Taxonomy" id="2652280"/>
    <lineage>
        <taxon>Bacteria</taxon>
        <taxon>Bacillati</taxon>
        <taxon>Bacillota</taxon>
        <taxon>Tissierellia</taxon>
        <taxon>Tissierellales</taxon>
        <taxon>Peptoniphilaceae</taxon>
        <taxon>Peptoniphilus</taxon>
    </lineage>
</organism>
<dbReference type="GO" id="GO:0043565">
    <property type="term" value="F:sequence-specific DNA binding"/>
    <property type="evidence" value="ECO:0007669"/>
    <property type="project" value="InterPro"/>
</dbReference>
<dbReference type="Proteomes" id="UP000187166">
    <property type="component" value="Unassembled WGS sequence"/>
</dbReference>
<evidence type="ECO:0000256" key="1">
    <source>
        <dbReference type="ARBA" id="ARBA00023015"/>
    </source>
</evidence>
<evidence type="ECO:0000259" key="4">
    <source>
        <dbReference type="PROSITE" id="PS01124"/>
    </source>
</evidence>
<accession>A0A1U7LXJ9</accession>
<dbReference type="STRING" id="1465756.BIV18_00545"/>
<dbReference type="SMART" id="SM00342">
    <property type="entry name" value="HTH_ARAC"/>
    <property type="match status" value="1"/>
</dbReference>
<dbReference type="SUPFAM" id="SSF55136">
    <property type="entry name" value="Probable bacterial effector-binding domain"/>
    <property type="match status" value="1"/>
</dbReference>
<dbReference type="InterPro" id="IPR011256">
    <property type="entry name" value="Reg_factor_effector_dom_sf"/>
</dbReference>
<keyword evidence="6" id="KW-1185">Reference proteome</keyword>
<evidence type="ECO:0000256" key="2">
    <source>
        <dbReference type="ARBA" id="ARBA00023125"/>
    </source>
</evidence>
<dbReference type="InterPro" id="IPR018060">
    <property type="entry name" value="HTH_AraC"/>
</dbReference>
<dbReference type="Gene3D" id="1.10.10.60">
    <property type="entry name" value="Homeodomain-like"/>
    <property type="match status" value="2"/>
</dbReference>
<keyword evidence="2" id="KW-0238">DNA-binding</keyword>
<dbReference type="GO" id="GO:0003700">
    <property type="term" value="F:DNA-binding transcription factor activity"/>
    <property type="evidence" value="ECO:0007669"/>
    <property type="project" value="InterPro"/>
</dbReference>
<feature type="domain" description="HTH araC/xylS-type" evidence="4">
    <location>
        <begin position="8"/>
        <end position="106"/>
    </location>
</feature>
<dbReference type="EMBL" id="MJIH01000001">
    <property type="protein sequence ID" value="OLR64150.1"/>
    <property type="molecule type" value="Genomic_DNA"/>
</dbReference>
<dbReference type="PANTHER" id="PTHR47504:SF5">
    <property type="entry name" value="RIGHT ORIGIN-BINDING PROTEIN"/>
    <property type="match status" value="1"/>
</dbReference>
<dbReference type="SUPFAM" id="SSF46689">
    <property type="entry name" value="Homeodomain-like"/>
    <property type="match status" value="2"/>
</dbReference>
<dbReference type="Pfam" id="PF06445">
    <property type="entry name" value="GyrI-like"/>
    <property type="match status" value="1"/>
</dbReference>
<evidence type="ECO:0000313" key="6">
    <source>
        <dbReference type="Proteomes" id="UP000187166"/>
    </source>
</evidence>
<comment type="caution">
    <text evidence="5">The sequence shown here is derived from an EMBL/GenBank/DDBJ whole genome shotgun (WGS) entry which is preliminary data.</text>
</comment>
<dbReference type="PANTHER" id="PTHR47504">
    <property type="entry name" value="RIGHT ORIGIN-BINDING PROTEIN"/>
    <property type="match status" value="1"/>
</dbReference>